<comment type="domain">
    <text evidence="12">Contains an N-terminal zinc-binding domain, a central core domain that contains the primase activity, and a C-terminal DnaB-binding domain.</text>
</comment>
<dbReference type="InterPro" id="IPR037068">
    <property type="entry name" value="DNA_primase_core_N_sf"/>
</dbReference>
<evidence type="ECO:0000313" key="18">
    <source>
        <dbReference type="Proteomes" id="UP000177370"/>
    </source>
</evidence>
<dbReference type="PANTHER" id="PTHR30313:SF2">
    <property type="entry name" value="DNA PRIMASE"/>
    <property type="match status" value="1"/>
</dbReference>
<dbReference type="Gene3D" id="3.40.1360.10">
    <property type="match status" value="1"/>
</dbReference>
<comment type="similarity">
    <text evidence="12 13">Belongs to the DnaG primase family.</text>
</comment>
<comment type="cofactor">
    <cofactor evidence="12 13 14">
        <name>Zn(2+)</name>
        <dbReference type="ChEBI" id="CHEBI:29105"/>
    </cofactor>
    <text evidence="12 13 14">Binds 1 zinc ion per monomer.</text>
</comment>
<dbReference type="Gene3D" id="3.90.980.10">
    <property type="entry name" value="DNA primase, catalytic core, N-terminal domain"/>
    <property type="match status" value="1"/>
</dbReference>
<dbReference type="EC" id="2.7.7.101" evidence="12"/>
<evidence type="ECO:0000256" key="12">
    <source>
        <dbReference type="HAMAP-Rule" id="MF_00974"/>
    </source>
</evidence>
<feature type="coiled-coil region" evidence="15">
    <location>
        <begin position="533"/>
        <end position="565"/>
    </location>
</feature>
<evidence type="ECO:0000256" key="6">
    <source>
        <dbReference type="ARBA" id="ARBA00022723"/>
    </source>
</evidence>
<dbReference type="PANTHER" id="PTHR30313">
    <property type="entry name" value="DNA PRIMASE"/>
    <property type="match status" value="1"/>
</dbReference>
<evidence type="ECO:0000256" key="14">
    <source>
        <dbReference type="PIRSR" id="PIRSR002811-1"/>
    </source>
</evidence>
<comment type="caution">
    <text evidence="17">The sequence shown here is derived from an EMBL/GenBank/DDBJ whole genome shotgun (WGS) entry which is preliminary data.</text>
</comment>
<dbReference type="AlphaFoldDB" id="A0A1F6V9S1"/>
<feature type="zinc finger region" description="CHC2-type" evidence="12 14">
    <location>
        <begin position="35"/>
        <end position="59"/>
    </location>
</feature>
<evidence type="ECO:0000256" key="9">
    <source>
        <dbReference type="ARBA" id="ARBA00022842"/>
    </source>
</evidence>
<dbReference type="InterPro" id="IPR030846">
    <property type="entry name" value="DnaG_bac"/>
</dbReference>
<evidence type="ECO:0000256" key="10">
    <source>
        <dbReference type="ARBA" id="ARBA00023125"/>
    </source>
</evidence>
<dbReference type="Pfam" id="PF01807">
    <property type="entry name" value="Zn_ribbon_DnaG"/>
    <property type="match status" value="1"/>
</dbReference>
<dbReference type="NCBIfam" id="TIGR01391">
    <property type="entry name" value="dnaG"/>
    <property type="match status" value="1"/>
</dbReference>
<keyword evidence="6 12" id="KW-0479">Metal-binding</keyword>
<evidence type="ECO:0000256" key="4">
    <source>
        <dbReference type="ARBA" id="ARBA00022695"/>
    </source>
</evidence>
<dbReference type="SUPFAM" id="SSF56731">
    <property type="entry name" value="DNA primase core"/>
    <property type="match status" value="1"/>
</dbReference>
<evidence type="ECO:0000256" key="1">
    <source>
        <dbReference type="ARBA" id="ARBA00022478"/>
    </source>
</evidence>
<dbReference type="Pfam" id="PF13662">
    <property type="entry name" value="Toprim_4"/>
    <property type="match status" value="1"/>
</dbReference>
<evidence type="ECO:0000256" key="5">
    <source>
        <dbReference type="ARBA" id="ARBA00022705"/>
    </source>
</evidence>
<dbReference type="FunFam" id="3.90.980.10:FF:000001">
    <property type="entry name" value="DNA primase"/>
    <property type="match status" value="1"/>
</dbReference>
<keyword evidence="11 12" id="KW-0804">Transcription</keyword>
<keyword evidence="4 12" id="KW-0548">Nucleotidyltransferase</keyword>
<dbReference type="SUPFAM" id="SSF57783">
    <property type="entry name" value="Zinc beta-ribbon"/>
    <property type="match status" value="1"/>
</dbReference>
<keyword evidence="5 12" id="KW-0235">DNA replication</keyword>
<keyword evidence="8 12" id="KW-0862">Zinc</keyword>
<dbReference type="SMART" id="SM00493">
    <property type="entry name" value="TOPRIM"/>
    <property type="match status" value="1"/>
</dbReference>
<gene>
    <name evidence="12" type="primary">dnaG</name>
    <name evidence="17" type="ORF">A2647_00885</name>
</gene>
<evidence type="ECO:0000259" key="16">
    <source>
        <dbReference type="PROSITE" id="PS50880"/>
    </source>
</evidence>
<proteinExistence type="inferred from homology"/>
<name>A0A1F6V9S1_9BACT</name>
<dbReference type="PIRSF" id="PIRSF002811">
    <property type="entry name" value="DnaG"/>
    <property type="match status" value="1"/>
</dbReference>
<dbReference type="GO" id="GO:1990077">
    <property type="term" value="C:primosome complex"/>
    <property type="evidence" value="ECO:0007669"/>
    <property type="project" value="UniProtKB-KW"/>
</dbReference>
<dbReference type="GO" id="GO:0006269">
    <property type="term" value="P:DNA replication, synthesis of primer"/>
    <property type="evidence" value="ECO:0007669"/>
    <property type="project" value="UniProtKB-UniRule"/>
</dbReference>
<feature type="domain" description="Toprim" evidence="16">
    <location>
        <begin position="251"/>
        <end position="341"/>
    </location>
</feature>
<dbReference type="Pfam" id="PF08275">
    <property type="entry name" value="DNAG_N"/>
    <property type="match status" value="1"/>
</dbReference>
<dbReference type="GO" id="GO:0005737">
    <property type="term" value="C:cytoplasm"/>
    <property type="evidence" value="ECO:0007669"/>
    <property type="project" value="TreeGrafter"/>
</dbReference>
<evidence type="ECO:0000256" key="13">
    <source>
        <dbReference type="PIRNR" id="PIRNR002811"/>
    </source>
</evidence>
<keyword evidence="7 12" id="KW-0863">Zinc-finger</keyword>
<protein>
    <recommendedName>
        <fullName evidence="12 13">DNA primase</fullName>
        <ecNumber evidence="12">2.7.7.101</ecNumber>
    </recommendedName>
</protein>
<accession>A0A1F6V9S1</accession>
<dbReference type="GO" id="GO:0000428">
    <property type="term" value="C:DNA-directed RNA polymerase complex"/>
    <property type="evidence" value="ECO:0007669"/>
    <property type="project" value="UniProtKB-KW"/>
</dbReference>
<dbReference type="FunFam" id="3.90.580.10:FF:000001">
    <property type="entry name" value="DNA primase"/>
    <property type="match status" value="1"/>
</dbReference>
<dbReference type="HAMAP" id="MF_00974">
    <property type="entry name" value="DNA_primase_DnaG"/>
    <property type="match status" value="1"/>
</dbReference>
<evidence type="ECO:0000256" key="8">
    <source>
        <dbReference type="ARBA" id="ARBA00022833"/>
    </source>
</evidence>
<dbReference type="CDD" id="cd03364">
    <property type="entry name" value="TOPRIM_DnaG_primases"/>
    <property type="match status" value="1"/>
</dbReference>
<dbReference type="GO" id="GO:0003677">
    <property type="term" value="F:DNA binding"/>
    <property type="evidence" value="ECO:0007669"/>
    <property type="project" value="UniProtKB-KW"/>
</dbReference>
<keyword evidence="3 12" id="KW-0808">Transferase</keyword>
<evidence type="ECO:0000256" key="2">
    <source>
        <dbReference type="ARBA" id="ARBA00022515"/>
    </source>
</evidence>
<dbReference type="GO" id="GO:0003899">
    <property type="term" value="F:DNA-directed RNA polymerase activity"/>
    <property type="evidence" value="ECO:0007669"/>
    <property type="project" value="UniProtKB-UniRule"/>
</dbReference>
<evidence type="ECO:0000256" key="7">
    <source>
        <dbReference type="ARBA" id="ARBA00022771"/>
    </source>
</evidence>
<dbReference type="InterPro" id="IPR006295">
    <property type="entry name" value="DNA_primase_DnaG"/>
</dbReference>
<comment type="subunit">
    <text evidence="12">Monomer. Interacts with DnaB.</text>
</comment>
<keyword evidence="2 12" id="KW-0639">Primosome</keyword>
<dbReference type="Proteomes" id="UP000177370">
    <property type="component" value="Unassembled WGS sequence"/>
</dbReference>
<dbReference type="InterPro" id="IPR006171">
    <property type="entry name" value="TOPRIM_dom"/>
</dbReference>
<evidence type="ECO:0000256" key="3">
    <source>
        <dbReference type="ARBA" id="ARBA00022679"/>
    </source>
</evidence>
<keyword evidence="15" id="KW-0175">Coiled coil</keyword>
<dbReference type="InterPro" id="IPR036977">
    <property type="entry name" value="DNA_primase_Znf_CHC2"/>
</dbReference>
<keyword evidence="9" id="KW-0460">Magnesium</keyword>
<evidence type="ECO:0000313" key="17">
    <source>
        <dbReference type="EMBL" id="OGI66294.1"/>
    </source>
</evidence>
<dbReference type="InterPro" id="IPR034151">
    <property type="entry name" value="TOPRIM_DnaG_bac"/>
</dbReference>
<dbReference type="PROSITE" id="PS50880">
    <property type="entry name" value="TOPRIM"/>
    <property type="match status" value="1"/>
</dbReference>
<dbReference type="Gene3D" id="3.90.580.10">
    <property type="entry name" value="Zinc finger, CHC2-type domain"/>
    <property type="match status" value="1"/>
</dbReference>
<keyword evidence="10 12" id="KW-0238">DNA-binding</keyword>
<evidence type="ECO:0000256" key="15">
    <source>
        <dbReference type="SAM" id="Coils"/>
    </source>
</evidence>
<dbReference type="InterPro" id="IPR002694">
    <property type="entry name" value="Znf_CHC2"/>
</dbReference>
<comment type="catalytic activity">
    <reaction evidence="12">
        <text>ssDNA + n NTP = ssDNA/pppN(pN)n-1 hybrid + (n-1) diphosphate.</text>
        <dbReference type="EC" id="2.7.7.101"/>
    </reaction>
</comment>
<dbReference type="InterPro" id="IPR050219">
    <property type="entry name" value="DnaG_primase"/>
</dbReference>
<dbReference type="SMART" id="SM00400">
    <property type="entry name" value="ZnF_CHCC"/>
    <property type="match status" value="1"/>
</dbReference>
<dbReference type="EMBL" id="MFTP01000002">
    <property type="protein sequence ID" value="OGI66294.1"/>
    <property type="molecule type" value="Genomic_DNA"/>
</dbReference>
<evidence type="ECO:0000256" key="11">
    <source>
        <dbReference type="ARBA" id="ARBA00023163"/>
    </source>
</evidence>
<comment type="function">
    <text evidence="12 13">RNA polymerase that catalyzes the synthesis of short RNA molecules used as primers for DNA polymerase during DNA replication.</text>
</comment>
<keyword evidence="1 12" id="KW-0240">DNA-directed RNA polymerase</keyword>
<dbReference type="InterPro" id="IPR013264">
    <property type="entry name" value="DNAG_N"/>
</dbReference>
<reference evidence="17 18" key="1">
    <citation type="journal article" date="2016" name="Nat. Commun.">
        <title>Thousands of microbial genomes shed light on interconnected biogeochemical processes in an aquifer system.</title>
        <authorList>
            <person name="Anantharaman K."/>
            <person name="Brown C.T."/>
            <person name="Hug L.A."/>
            <person name="Sharon I."/>
            <person name="Castelle C.J."/>
            <person name="Probst A.J."/>
            <person name="Thomas B.C."/>
            <person name="Singh A."/>
            <person name="Wilkins M.J."/>
            <person name="Karaoz U."/>
            <person name="Brodie E.L."/>
            <person name="Williams K.H."/>
            <person name="Hubbard S.S."/>
            <person name="Banfield J.F."/>
        </authorList>
    </citation>
    <scope>NUCLEOTIDE SEQUENCE [LARGE SCALE GENOMIC DNA]</scope>
</reference>
<sequence length="590" mass="66369">MNSPVQQIKERLSIEEVVSSYIKLEKAGANLKAKCPFHNEKTPSFFISPGRGSYYCFGCGAGGDIFTFVEEFEGLDFRGALKLLAEKAGVKLEQYNPKVEDEKEKLYRIMEEATTYFENNLKENAEVLAYLRTRGLEERSIKDFRIGYAILDWRRLYDHLKAKGFSDVEIEKAGLAKKPEDRSRAMYDRFRGRIMFPIADSSGRIIAFSGRLFIDDGKGAKYLNSPETPIFNKSAVLYGLDRAKDSIRKNNFSILVEGQMDLVLSHQAGYKNTIATSGTALADSTISKEKIVTNLGLVRRLSSNIVLAFDADRAGFNAANRAGRIALSLGMDVKVAEMPEGVDPADLISDKISGGPDAWREVIKNSKHIIEFVLARVLRDSKGDMRKVGREIKSVILPFVDALESSIEKSHFLKKISDLSSIPGSALEDDLRKIPIQTEEVIESGGEQVLKNEVVKFRKDYILRKLLGIILWQRTLKEQILDTDGILKEIGQILNVAGNEVLEKVKENKDDLIFEAEVFYEGLPAQTGDINVKKDVEELLRNLKEESLKEELAGKMRELNLAEQAGDKERSSQILKECQEINKKIHENKK</sequence>
<organism evidence="17 18">
    <name type="scientific">Candidatus Nomurabacteria bacterium RIFCSPHIGHO2_01_FULL_40_24b</name>
    <dbReference type="NCBI Taxonomy" id="1801739"/>
    <lineage>
        <taxon>Bacteria</taxon>
        <taxon>Candidatus Nomuraibacteriota</taxon>
    </lineage>
</organism>
<dbReference type="GO" id="GO:0008270">
    <property type="term" value="F:zinc ion binding"/>
    <property type="evidence" value="ECO:0007669"/>
    <property type="project" value="UniProtKB-UniRule"/>
</dbReference>